<feature type="compositionally biased region" description="Low complexity" evidence="1">
    <location>
        <begin position="169"/>
        <end position="184"/>
    </location>
</feature>
<reference evidence="3" key="1">
    <citation type="journal article" date="2023" name="Mol. Biol. Evol.">
        <title>Third-Generation Sequencing Reveals the Adaptive Role of the Epigenome in Three Deep-Sea Polychaetes.</title>
        <authorList>
            <person name="Perez M."/>
            <person name="Aroh O."/>
            <person name="Sun Y."/>
            <person name="Lan Y."/>
            <person name="Juniper S.K."/>
            <person name="Young C.R."/>
            <person name="Angers B."/>
            <person name="Qian P.Y."/>
        </authorList>
    </citation>
    <scope>NUCLEOTIDE SEQUENCE</scope>
    <source>
        <strain evidence="3">P08H-3</strain>
    </source>
</reference>
<organism evidence="3 4">
    <name type="scientific">Paralvinella palmiformis</name>
    <dbReference type="NCBI Taxonomy" id="53620"/>
    <lineage>
        <taxon>Eukaryota</taxon>
        <taxon>Metazoa</taxon>
        <taxon>Spiralia</taxon>
        <taxon>Lophotrochozoa</taxon>
        <taxon>Annelida</taxon>
        <taxon>Polychaeta</taxon>
        <taxon>Sedentaria</taxon>
        <taxon>Canalipalpata</taxon>
        <taxon>Terebellida</taxon>
        <taxon>Terebelliformia</taxon>
        <taxon>Alvinellidae</taxon>
        <taxon>Paralvinella</taxon>
    </lineage>
</organism>
<protein>
    <recommendedName>
        <fullName evidence="2">DUF5641 domain-containing protein</fullName>
    </recommendedName>
</protein>
<dbReference type="InterPro" id="IPR040676">
    <property type="entry name" value="DUF5641"/>
</dbReference>
<dbReference type="PANTHER" id="PTHR47331:SF1">
    <property type="entry name" value="GAG-LIKE PROTEIN"/>
    <property type="match status" value="1"/>
</dbReference>
<name>A0AAD9JWI5_9ANNE</name>
<gene>
    <name evidence="3" type="ORF">LSH36_128g01020</name>
</gene>
<feature type="domain" description="DUF5641" evidence="2">
    <location>
        <begin position="31"/>
        <end position="116"/>
    </location>
</feature>
<evidence type="ECO:0000313" key="4">
    <source>
        <dbReference type="Proteomes" id="UP001208570"/>
    </source>
</evidence>
<evidence type="ECO:0000313" key="3">
    <source>
        <dbReference type="EMBL" id="KAK2160653.1"/>
    </source>
</evidence>
<dbReference type="Pfam" id="PF18701">
    <property type="entry name" value="DUF5641"/>
    <property type="match status" value="1"/>
</dbReference>
<dbReference type="EMBL" id="JAODUP010000128">
    <property type="protein sequence ID" value="KAK2160653.1"/>
    <property type="molecule type" value="Genomic_DNA"/>
</dbReference>
<feature type="region of interest" description="Disordered" evidence="1">
    <location>
        <begin position="162"/>
        <end position="184"/>
    </location>
</feature>
<keyword evidence="4" id="KW-1185">Reference proteome</keyword>
<sequence length="265" mass="29869">MERTSAVPTANRGIMWHFNPPLAPHFSGVHEELVRHVWTRWLRDWLPGLDDRKKWNLDHTNLQVGDIMLVLSPDKPRSKWPLGRVKEVHPGKDGNVRAVDVKVGNIMLRGPIVKIASHPGRCYKETFYAFINQSYPGAVLVQTGPWPLDDCRRSRSCNITDEGGGDGNSDGCNSSSDSSTVSSNGDFDEIVPCPPGFDFDIYVYKCYSTKLINMVPGLNIIDRCKAIHPKSIPAEPRSELEMDRLKTLAGYCRFCINQIKYGREQ</sequence>
<evidence type="ECO:0000259" key="2">
    <source>
        <dbReference type="Pfam" id="PF18701"/>
    </source>
</evidence>
<dbReference type="AlphaFoldDB" id="A0AAD9JWI5"/>
<comment type="caution">
    <text evidence="3">The sequence shown here is derived from an EMBL/GenBank/DDBJ whole genome shotgun (WGS) entry which is preliminary data.</text>
</comment>
<dbReference type="Proteomes" id="UP001208570">
    <property type="component" value="Unassembled WGS sequence"/>
</dbReference>
<evidence type="ECO:0000256" key="1">
    <source>
        <dbReference type="SAM" id="MobiDB-lite"/>
    </source>
</evidence>
<accession>A0AAD9JWI5</accession>
<dbReference type="PANTHER" id="PTHR47331">
    <property type="entry name" value="PHD-TYPE DOMAIN-CONTAINING PROTEIN"/>
    <property type="match status" value="1"/>
</dbReference>
<proteinExistence type="predicted"/>